<comment type="caution">
    <text evidence="3">The sequence shown here is derived from an EMBL/GenBank/DDBJ whole genome shotgun (WGS) entry which is preliminary data.</text>
</comment>
<dbReference type="NCBIfam" id="TIGR03167">
    <property type="entry name" value="tRNA_sel_U_synt"/>
    <property type="match status" value="1"/>
</dbReference>
<dbReference type="InterPro" id="IPR058840">
    <property type="entry name" value="AAA_SelU"/>
</dbReference>
<evidence type="ECO:0000259" key="2">
    <source>
        <dbReference type="PROSITE" id="PS50206"/>
    </source>
</evidence>
<gene>
    <name evidence="3" type="primary">mnmH</name>
    <name evidence="3" type="ORF">EFY79_15685</name>
</gene>
<dbReference type="Pfam" id="PF00581">
    <property type="entry name" value="Rhodanese"/>
    <property type="match status" value="1"/>
</dbReference>
<dbReference type="GO" id="GO:0043828">
    <property type="term" value="F:tRNA 2-selenouridine synthase activity"/>
    <property type="evidence" value="ECO:0007669"/>
    <property type="project" value="InterPro"/>
</dbReference>
<accession>A0A3M9N9X3</accession>
<organism evidence="3 4">
    <name type="scientific">Hanamia caeni</name>
    <dbReference type="NCBI Taxonomy" id="2294116"/>
    <lineage>
        <taxon>Bacteria</taxon>
        <taxon>Pseudomonadati</taxon>
        <taxon>Bacteroidota</taxon>
        <taxon>Chitinophagia</taxon>
        <taxon>Chitinophagales</taxon>
        <taxon>Chitinophagaceae</taxon>
        <taxon>Hanamia</taxon>
    </lineage>
</organism>
<dbReference type="SMART" id="SM00450">
    <property type="entry name" value="RHOD"/>
    <property type="match status" value="1"/>
</dbReference>
<protein>
    <submittedName>
        <fullName evidence="3">tRNA 2-selenouridine(34) synthase MnmH</fullName>
    </submittedName>
</protein>
<dbReference type="OrthoDB" id="9808735at2"/>
<dbReference type="Gene3D" id="3.40.250.10">
    <property type="entry name" value="Rhodanese-like domain"/>
    <property type="match status" value="1"/>
</dbReference>
<dbReference type="Proteomes" id="UP000267223">
    <property type="component" value="Unassembled WGS sequence"/>
</dbReference>
<evidence type="ECO:0000313" key="4">
    <source>
        <dbReference type="Proteomes" id="UP000267223"/>
    </source>
</evidence>
<keyword evidence="4" id="KW-1185">Reference proteome</keyword>
<reference evidence="3 4" key="1">
    <citation type="submission" date="2018-11" db="EMBL/GenBank/DDBJ databases">
        <title>Draft genome sequence of Ferruginibacter sp. BO-59.</title>
        <authorList>
            <person name="Im W.T."/>
        </authorList>
    </citation>
    <scope>NUCLEOTIDE SEQUENCE [LARGE SCALE GENOMIC DNA]</scope>
    <source>
        <strain evidence="3 4">BO-59</strain>
    </source>
</reference>
<dbReference type="SUPFAM" id="SSF52540">
    <property type="entry name" value="P-loop containing nucleoside triphosphate hydrolases"/>
    <property type="match status" value="1"/>
</dbReference>
<dbReference type="GO" id="GO:0002098">
    <property type="term" value="P:tRNA wobble uridine modification"/>
    <property type="evidence" value="ECO:0007669"/>
    <property type="project" value="InterPro"/>
</dbReference>
<dbReference type="AlphaFoldDB" id="A0A3M9N9X3"/>
<dbReference type="InterPro" id="IPR001763">
    <property type="entry name" value="Rhodanese-like_dom"/>
</dbReference>
<sequence>MPIEKIDVESFLRLSEVFPVLDVRSPGEYFHAHIPNACSVPIFTDEQRKIIGTAYTQQSRQIAVDHGLNYFSERMKIIPAEVEQISSQNNLNNNSDKTFLVHCWRGGMRSDAVAWLLNLYGYKIFLLRGGYKSFRRWVLAQFEKQYELNILGGFTGSGKTEVLKELAANGEKVIDLEAIARHKGSAFGSLGEAPQPGAEMFENLLAVQLWNISMKEDKTSPIWLEDESAHIGTVGIPKPFWRQMRQSKLYFLDIPFEKRLQHIVNTYGVFDRQSLMECVLKIQKRLGGLETKNAVQFIEEGNLLAAFSILLKYYDKMYGQSLLKRDNVESLIQKIDCGDVTEKNALLLPEH</sequence>
<dbReference type="EMBL" id="RJJR01000013">
    <property type="protein sequence ID" value="RNI34610.1"/>
    <property type="molecule type" value="Genomic_DNA"/>
</dbReference>
<dbReference type="InterPro" id="IPR017582">
    <property type="entry name" value="SelU"/>
</dbReference>
<dbReference type="PROSITE" id="PS50206">
    <property type="entry name" value="RHODANESE_3"/>
    <property type="match status" value="1"/>
</dbReference>
<dbReference type="PANTHER" id="PTHR30401">
    <property type="entry name" value="TRNA 2-SELENOURIDINE SYNTHASE"/>
    <property type="match status" value="1"/>
</dbReference>
<dbReference type="SUPFAM" id="SSF52821">
    <property type="entry name" value="Rhodanese/Cell cycle control phosphatase"/>
    <property type="match status" value="1"/>
</dbReference>
<dbReference type="NCBIfam" id="NF008750">
    <property type="entry name" value="PRK11784.1-2"/>
    <property type="match status" value="1"/>
</dbReference>
<dbReference type="Pfam" id="PF26341">
    <property type="entry name" value="AAA_SelU"/>
    <property type="match status" value="1"/>
</dbReference>
<feature type="domain" description="Rhodanese" evidence="2">
    <location>
        <begin position="14"/>
        <end position="143"/>
    </location>
</feature>
<dbReference type="RefSeq" id="WP_123121671.1">
    <property type="nucleotide sequence ID" value="NZ_RJJR01000013.1"/>
</dbReference>
<dbReference type="PANTHER" id="PTHR30401:SF0">
    <property type="entry name" value="TRNA 2-SELENOURIDINE SYNTHASE"/>
    <property type="match status" value="1"/>
</dbReference>
<evidence type="ECO:0000256" key="1">
    <source>
        <dbReference type="ARBA" id="ARBA00023266"/>
    </source>
</evidence>
<proteinExistence type="predicted"/>
<evidence type="ECO:0000313" key="3">
    <source>
        <dbReference type="EMBL" id="RNI34610.1"/>
    </source>
</evidence>
<dbReference type="InterPro" id="IPR036873">
    <property type="entry name" value="Rhodanese-like_dom_sf"/>
</dbReference>
<name>A0A3M9N9X3_9BACT</name>
<keyword evidence="1" id="KW-0711">Selenium</keyword>
<dbReference type="InterPro" id="IPR027417">
    <property type="entry name" value="P-loop_NTPase"/>
</dbReference>